<dbReference type="PROSITE" id="PS00061">
    <property type="entry name" value="ADH_SHORT"/>
    <property type="match status" value="1"/>
</dbReference>
<dbReference type="PRINTS" id="PR00081">
    <property type="entry name" value="GDHRDH"/>
</dbReference>
<dbReference type="PANTHER" id="PTHR44169:SF6">
    <property type="entry name" value="NADPH-DEPENDENT 1-ACYLDIHYDROXYACETONE PHOSPHATE REDUCTASE"/>
    <property type="match status" value="1"/>
</dbReference>
<gene>
    <name evidence="3" type="ORF">SDC9_115765</name>
</gene>
<dbReference type="InterPro" id="IPR002347">
    <property type="entry name" value="SDR_fam"/>
</dbReference>
<evidence type="ECO:0000256" key="1">
    <source>
        <dbReference type="ARBA" id="ARBA00006484"/>
    </source>
</evidence>
<dbReference type="Gene3D" id="3.40.50.720">
    <property type="entry name" value="NAD(P)-binding Rossmann-like Domain"/>
    <property type="match status" value="1"/>
</dbReference>
<dbReference type="SUPFAM" id="SSF51735">
    <property type="entry name" value="NAD(P)-binding Rossmann-fold domains"/>
    <property type="match status" value="1"/>
</dbReference>
<dbReference type="InterPro" id="IPR020904">
    <property type="entry name" value="Sc_DH/Rdtase_CS"/>
</dbReference>
<dbReference type="PANTHER" id="PTHR44169">
    <property type="entry name" value="NADPH-DEPENDENT 1-ACYLDIHYDROXYACETONE PHOSPHATE REDUCTASE"/>
    <property type="match status" value="1"/>
</dbReference>
<name>A0A645BW41_9ZZZZ</name>
<sequence length="163" mass="18257">MRERHRGLVVNMGSVAGLFSVPFQTSYSSSKFAVAALTDGLRMELKPFGVKATLIMPGDTQTGFTDARVFSADSKNGTPYFDSLARAVYSMEQDEQNGDSPDKVAMVVLKTIFRRNPPIRAIVDFKYKLLSLANRILPNRIREIVVEALYSKLLPKGVEWRPR</sequence>
<dbReference type="EMBL" id="VSSQ01022488">
    <property type="protein sequence ID" value="MPM68831.1"/>
    <property type="molecule type" value="Genomic_DNA"/>
</dbReference>
<comment type="caution">
    <text evidence="3">The sequence shown here is derived from an EMBL/GenBank/DDBJ whole genome shotgun (WGS) entry which is preliminary data.</text>
</comment>
<evidence type="ECO:0000256" key="2">
    <source>
        <dbReference type="ARBA" id="ARBA00023002"/>
    </source>
</evidence>
<dbReference type="InterPro" id="IPR036291">
    <property type="entry name" value="NAD(P)-bd_dom_sf"/>
</dbReference>
<keyword evidence="2" id="KW-0560">Oxidoreductase</keyword>
<dbReference type="Pfam" id="PF00106">
    <property type="entry name" value="adh_short"/>
    <property type="match status" value="1"/>
</dbReference>
<protein>
    <submittedName>
        <fullName evidence="3">Uncharacterized protein</fullName>
    </submittedName>
</protein>
<evidence type="ECO:0000313" key="3">
    <source>
        <dbReference type="EMBL" id="MPM68831.1"/>
    </source>
</evidence>
<dbReference type="GO" id="GO:0016491">
    <property type="term" value="F:oxidoreductase activity"/>
    <property type="evidence" value="ECO:0007669"/>
    <property type="project" value="UniProtKB-KW"/>
</dbReference>
<accession>A0A645BW41</accession>
<dbReference type="AlphaFoldDB" id="A0A645BW41"/>
<reference evidence="3" key="1">
    <citation type="submission" date="2019-08" db="EMBL/GenBank/DDBJ databases">
        <authorList>
            <person name="Kucharzyk K."/>
            <person name="Murdoch R.W."/>
            <person name="Higgins S."/>
            <person name="Loffler F."/>
        </authorList>
    </citation>
    <scope>NUCLEOTIDE SEQUENCE</scope>
</reference>
<comment type="similarity">
    <text evidence="1">Belongs to the short-chain dehydrogenases/reductases (SDR) family.</text>
</comment>
<proteinExistence type="inferred from homology"/>
<organism evidence="3">
    <name type="scientific">bioreactor metagenome</name>
    <dbReference type="NCBI Taxonomy" id="1076179"/>
    <lineage>
        <taxon>unclassified sequences</taxon>
        <taxon>metagenomes</taxon>
        <taxon>ecological metagenomes</taxon>
    </lineage>
</organism>